<dbReference type="GO" id="GO:0032259">
    <property type="term" value="P:methylation"/>
    <property type="evidence" value="ECO:0007669"/>
    <property type="project" value="UniProtKB-KW"/>
</dbReference>
<gene>
    <name evidence="5" type="primary">menG</name>
    <name evidence="6" type="ORF">GMBLW1_47300</name>
</gene>
<evidence type="ECO:0000256" key="5">
    <source>
        <dbReference type="HAMAP-Rule" id="MF_01813"/>
    </source>
</evidence>
<feature type="binding site" evidence="5">
    <location>
        <position position="83"/>
    </location>
    <ligand>
        <name>S-adenosyl-L-methionine</name>
        <dbReference type="ChEBI" id="CHEBI:59789"/>
    </ligand>
</feature>
<dbReference type="InterPro" id="IPR029063">
    <property type="entry name" value="SAM-dependent_MTases_sf"/>
</dbReference>
<keyword evidence="1 5" id="KW-0474">Menaquinone biosynthesis</keyword>
<feature type="binding site" evidence="5">
    <location>
        <begin position="111"/>
        <end position="112"/>
    </location>
    <ligand>
        <name>S-adenosyl-L-methionine</name>
        <dbReference type="ChEBI" id="CHEBI:59789"/>
    </ligand>
</feature>
<dbReference type="UniPathway" id="UPA00079">
    <property type="reaction ID" value="UER00169"/>
</dbReference>
<dbReference type="HAMAP" id="MF_01813">
    <property type="entry name" value="MenG_UbiE_methyltr"/>
    <property type="match status" value="1"/>
</dbReference>
<name>A0A6C2YTL9_9BACT</name>
<dbReference type="GO" id="GO:0043770">
    <property type="term" value="F:demethylmenaquinone methyltransferase activity"/>
    <property type="evidence" value="ECO:0007669"/>
    <property type="project" value="UniProtKB-UniRule"/>
</dbReference>
<keyword evidence="4 5" id="KW-0949">S-adenosyl-L-methionine</keyword>
<keyword evidence="3 5" id="KW-0808">Transferase</keyword>
<evidence type="ECO:0000256" key="3">
    <source>
        <dbReference type="ARBA" id="ARBA00022679"/>
    </source>
</evidence>
<dbReference type="CDD" id="cd02440">
    <property type="entry name" value="AdoMet_MTases"/>
    <property type="match status" value="1"/>
</dbReference>
<comment type="caution">
    <text evidence="5">Lacks conserved residue(s) required for the propagation of feature annotation.</text>
</comment>
<dbReference type="PANTHER" id="PTHR43591">
    <property type="entry name" value="METHYLTRANSFERASE"/>
    <property type="match status" value="1"/>
</dbReference>
<dbReference type="NCBIfam" id="NF001244">
    <property type="entry name" value="PRK00216.1-5"/>
    <property type="match status" value="1"/>
</dbReference>
<dbReference type="KEGG" id="tim:GMBLW1_47300"/>
<dbReference type="RefSeq" id="WP_162659546.1">
    <property type="nucleotide sequence ID" value="NZ_LR593887.1"/>
</dbReference>
<dbReference type="GO" id="GO:0009234">
    <property type="term" value="P:menaquinone biosynthetic process"/>
    <property type="evidence" value="ECO:0007669"/>
    <property type="project" value="UniProtKB-UniRule"/>
</dbReference>
<evidence type="ECO:0000256" key="1">
    <source>
        <dbReference type="ARBA" id="ARBA00022428"/>
    </source>
</evidence>
<protein>
    <recommendedName>
        <fullName evidence="5">Demethylmenaquinone methyltransferase</fullName>
        <ecNumber evidence="5">2.1.1.163</ecNumber>
    </recommendedName>
</protein>
<keyword evidence="2 5" id="KW-0489">Methyltransferase</keyword>
<dbReference type="InterPro" id="IPR004033">
    <property type="entry name" value="UbiE/COQ5_MeTrFase"/>
</dbReference>
<dbReference type="Gene3D" id="3.40.50.150">
    <property type="entry name" value="Vaccinia Virus protein VP39"/>
    <property type="match status" value="1"/>
</dbReference>
<evidence type="ECO:0000313" key="6">
    <source>
        <dbReference type="EMBL" id="VIP04463.1"/>
    </source>
</evidence>
<feature type="binding site" evidence="5">
    <location>
        <position position="62"/>
    </location>
    <ligand>
        <name>S-adenosyl-L-methionine</name>
        <dbReference type="ChEBI" id="CHEBI:59789"/>
    </ligand>
</feature>
<dbReference type="EMBL" id="LR593887">
    <property type="protein sequence ID" value="VTS06288.1"/>
    <property type="molecule type" value="Genomic_DNA"/>
</dbReference>
<evidence type="ECO:0000313" key="7">
    <source>
        <dbReference type="Proteomes" id="UP000464378"/>
    </source>
</evidence>
<dbReference type="InParanoid" id="A0A6C2YTL9"/>
<dbReference type="EMBL" id="LR586016">
    <property type="protein sequence ID" value="VIP04463.1"/>
    <property type="molecule type" value="Genomic_DNA"/>
</dbReference>
<dbReference type="PROSITE" id="PS01183">
    <property type="entry name" value="UBIE_1"/>
    <property type="match status" value="1"/>
</dbReference>
<dbReference type="AlphaFoldDB" id="A0A6C2YTL9"/>
<dbReference type="Proteomes" id="UP000464378">
    <property type="component" value="Chromosome"/>
</dbReference>
<keyword evidence="7" id="KW-1185">Reference proteome</keyword>
<evidence type="ECO:0000256" key="2">
    <source>
        <dbReference type="ARBA" id="ARBA00022603"/>
    </source>
</evidence>
<dbReference type="FunCoup" id="A0A6C2YTL9">
    <property type="interactions" value="433"/>
</dbReference>
<sequence length="258" mass="28950">MSDQSLDKRNERIRSMFSAIAPKYDALNHILSLNIDQAWRKRTTKLVPPEGDAPILDACTGTGDLALMYHKVTQGKVPIVGTDFCYDMLARAVIKTRKRQADDRITYLEADTQALPFADNTFQITTVAFGLRNVADPHQGLAEMVRVTRPNGRVAVLEFSRPRVPLLGKLYRWYFKSVLPRLGQLVSKSPDQAYHYLPASVMQFPDGDEFLGWMRTAGLTDLQQIPLTLGIATLYIGRKLDTGTIPPHDRDESATSED</sequence>
<dbReference type="PANTHER" id="PTHR43591:SF24">
    <property type="entry name" value="2-METHOXY-6-POLYPRENYL-1,4-BENZOQUINOL METHYLASE, MITOCHONDRIAL"/>
    <property type="match status" value="1"/>
</dbReference>
<dbReference type="InterPro" id="IPR023576">
    <property type="entry name" value="UbiE/COQ5_MeTrFase_CS"/>
</dbReference>
<evidence type="ECO:0000256" key="4">
    <source>
        <dbReference type="ARBA" id="ARBA00022691"/>
    </source>
</evidence>
<dbReference type="PROSITE" id="PS51608">
    <property type="entry name" value="SAM_MT_UBIE"/>
    <property type="match status" value="1"/>
</dbReference>
<comment type="function">
    <text evidence="5">Methyltransferase required for the conversion of demethylmenaquinol (DMKH2) to menaquinol (MKH2).</text>
</comment>
<dbReference type="Pfam" id="PF01209">
    <property type="entry name" value="Ubie_methyltran"/>
    <property type="match status" value="1"/>
</dbReference>
<reference evidence="6" key="1">
    <citation type="submission" date="2019-04" db="EMBL/GenBank/DDBJ databases">
        <authorList>
            <consortium name="Science for Life Laboratories"/>
        </authorList>
    </citation>
    <scope>NUCLEOTIDE SEQUENCE</scope>
    <source>
        <strain evidence="6">MBLW1</strain>
    </source>
</reference>
<dbReference type="NCBIfam" id="TIGR01934">
    <property type="entry name" value="MenG_MenH_UbiE"/>
    <property type="match status" value="1"/>
</dbReference>
<accession>A0A6C2YTL9</accession>
<dbReference type="SUPFAM" id="SSF53335">
    <property type="entry name" value="S-adenosyl-L-methionine-dependent methyltransferases"/>
    <property type="match status" value="1"/>
</dbReference>
<proteinExistence type="inferred from homology"/>
<comment type="similarity">
    <text evidence="5">Belongs to the class I-like SAM-binding methyltransferase superfamily. MenG/UbiE family.</text>
</comment>
<comment type="catalytic activity">
    <reaction evidence="5">
        <text>a 2-demethylmenaquinol + S-adenosyl-L-methionine = a menaquinol + S-adenosyl-L-homocysteine + H(+)</text>
        <dbReference type="Rhea" id="RHEA:42640"/>
        <dbReference type="Rhea" id="RHEA-COMP:9539"/>
        <dbReference type="Rhea" id="RHEA-COMP:9563"/>
        <dbReference type="ChEBI" id="CHEBI:15378"/>
        <dbReference type="ChEBI" id="CHEBI:18151"/>
        <dbReference type="ChEBI" id="CHEBI:55437"/>
        <dbReference type="ChEBI" id="CHEBI:57856"/>
        <dbReference type="ChEBI" id="CHEBI:59789"/>
        <dbReference type="EC" id="2.1.1.163"/>
    </reaction>
</comment>
<dbReference type="EC" id="2.1.1.163" evidence="5"/>
<comment type="pathway">
    <text evidence="5">Quinol/quinone metabolism; menaquinone biosynthesis; menaquinol from 1,4-dihydroxy-2-naphthoate: step 2/2.</text>
</comment>
<organism evidence="6">
    <name type="scientific">Tuwongella immobilis</name>
    <dbReference type="NCBI Taxonomy" id="692036"/>
    <lineage>
        <taxon>Bacteria</taxon>
        <taxon>Pseudomonadati</taxon>
        <taxon>Planctomycetota</taxon>
        <taxon>Planctomycetia</taxon>
        <taxon>Gemmatales</taxon>
        <taxon>Gemmataceae</taxon>
        <taxon>Tuwongella</taxon>
    </lineage>
</organism>